<comment type="caution">
    <text evidence="13">The sequence shown here is derived from an EMBL/GenBank/DDBJ whole genome shotgun (WGS) entry which is preliminary data.</text>
</comment>
<sequence>MDLNTLWFILIAVLFIGFFILEGFDYGVGMITPFLGKTDEERRLLINSIGPFWDANEVWFITAGGALFAAFPNWYATLFSGFYVALFLLLIALMMRGVAFEFRSKLSHPSWRSLWDWAAFTGSLLPPFLWGVALANFMHGVPIDQHMNFTGSFWDLLNPYALLGGISLTLMCLLHGALFLTLRFHGELQERARNAAKRIGIWTTLTMFFFVIYSYYETDIFQKVGLDPGSLPVFAGMSILSVPFLIFTKHDGWAFLFSSSTIAFSVATVFFDLFPRVMISSLNPAWDLTIYNAAGSHYSLTIMSIVAVTILPIVILYQAWTYWVFRHRLQPGGHLDY</sequence>
<keyword evidence="14" id="KW-1185">Reference proteome</keyword>
<reference evidence="13 14" key="1">
    <citation type="submission" date="2016-11" db="EMBL/GenBank/DDBJ databases">
        <title>Comparative genomics of Acidibacillus ferroxidans species.</title>
        <authorList>
            <person name="Oliveira G."/>
            <person name="Nunes G."/>
            <person name="Oliveira R."/>
            <person name="Araujo F."/>
            <person name="Salim A."/>
            <person name="Scholte L."/>
            <person name="Morais D."/>
            <person name="Nancucheo I."/>
            <person name="Johnson D.B."/>
            <person name="Grail B."/>
            <person name="Bittencourt J."/>
            <person name="Valadares R."/>
        </authorList>
    </citation>
    <scope>NUCLEOTIDE SEQUENCE [LARGE SCALE GENOMIC DNA]</scope>
    <source>
        <strain evidence="13 14">Y002</strain>
    </source>
</reference>
<feature type="transmembrane region" description="Helical" evidence="12">
    <location>
        <begin position="254"/>
        <end position="278"/>
    </location>
</feature>
<keyword evidence="9 12" id="KW-1133">Transmembrane helix</keyword>
<feature type="transmembrane region" description="Helical" evidence="12">
    <location>
        <begin position="114"/>
        <end position="137"/>
    </location>
</feature>
<keyword evidence="5" id="KW-0349">Heme</keyword>
<feature type="transmembrane region" description="Helical" evidence="12">
    <location>
        <begin position="199"/>
        <end position="216"/>
    </location>
</feature>
<dbReference type="Pfam" id="PF02322">
    <property type="entry name" value="Cyt_bd_oxida_II"/>
    <property type="match status" value="1"/>
</dbReference>
<dbReference type="GO" id="GO:0046872">
    <property type="term" value="F:metal ion binding"/>
    <property type="evidence" value="ECO:0007669"/>
    <property type="project" value="UniProtKB-KW"/>
</dbReference>
<keyword evidence="7" id="KW-0479">Metal-binding</keyword>
<evidence type="ECO:0000256" key="10">
    <source>
        <dbReference type="ARBA" id="ARBA00023004"/>
    </source>
</evidence>
<dbReference type="GO" id="GO:0005886">
    <property type="term" value="C:plasma membrane"/>
    <property type="evidence" value="ECO:0007669"/>
    <property type="project" value="UniProtKB-SubCell"/>
</dbReference>
<dbReference type="GO" id="GO:0016682">
    <property type="term" value="F:oxidoreductase activity, acting on diphenols and related substances as donors, oxygen as acceptor"/>
    <property type="evidence" value="ECO:0007669"/>
    <property type="project" value="TreeGrafter"/>
</dbReference>
<dbReference type="PANTHER" id="PTHR43141:SF5">
    <property type="entry name" value="CYTOCHROME BD-I UBIQUINOL OXIDASE SUBUNIT 2"/>
    <property type="match status" value="1"/>
</dbReference>
<evidence type="ECO:0000313" key="13">
    <source>
        <dbReference type="EMBL" id="PWI58079.1"/>
    </source>
</evidence>
<gene>
    <name evidence="13" type="ORF">BM613_05280</name>
</gene>
<evidence type="ECO:0000256" key="9">
    <source>
        <dbReference type="ARBA" id="ARBA00022989"/>
    </source>
</evidence>
<evidence type="ECO:0000256" key="8">
    <source>
        <dbReference type="ARBA" id="ARBA00022982"/>
    </source>
</evidence>
<evidence type="ECO:0000313" key="14">
    <source>
        <dbReference type="Proteomes" id="UP000245380"/>
    </source>
</evidence>
<dbReference type="RefSeq" id="WP_109430124.1">
    <property type="nucleotide sequence ID" value="NZ_MPDK01000006.1"/>
</dbReference>
<feature type="transmembrane region" description="Helical" evidence="12">
    <location>
        <begin position="157"/>
        <end position="178"/>
    </location>
</feature>
<dbReference type="GO" id="GO:0070069">
    <property type="term" value="C:cytochrome complex"/>
    <property type="evidence" value="ECO:0007669"/>
    <property type="project" value="TreeGrafter"/>
</dbReference>
<organism evidence="13 14">
    <name type="scientific">Sulfoacidibacillus thermotolerans</name>
    <name type="common">Acidibacillus sulfuroxidans</name>
    <dbReference type="NCBI Taxonomy" id="1765684"/>
    <lineage>
        <taxon>Bacteria</taxon>
        <taxon>Bacillati</taxon>
        <taxon>Bacillota</taxon>
        <taxon>Bacilli</taxon>
        <taxon>Bacillales</taxon>
        <taxon>Alicyclobacillaceae</taxon>
        <taxon>Sulfoacidibacillus</taxon>
    </lineage>
</organism>
<keyword evidence="11 12" id="KW-0472">Membrane</keyword>
<evidence type="ECO:0000256" key="7">
    <source>
        <dbReference type="ARBA" id="ARBA00022723"/>
    </source>
</evidence>
<accession>A0A2U3D9W9</accession>
<keyword evidence="10" id="KW-0408">Iron</keyword>
<evidence type="ECO:0000256" key="6">
    <source>
        <dbReference type="ARBA" id="ARBA00022692"/>
    </source>
</evidence>
<comment type="subcellular location">
    <subcellularLocation>
        <location evidence="1">Cell membrane</location>
        <topology evidence="1">Multi-pass membrane protein</topology>
    </subcellularLocation>
</comment>
<name>A0A2U3D9W9_SULT2</name>
<evidence type="ECO:0000256" key="1">
    <source>
        <dbReference type="ARBA" id="ARBA00004651"/>
    </source>
</evidence>
<dbReference type="GO" id="GO:0019646">
    <property type="term" value="P:aerobic electron transport chain"/>
    <property type="evidence" value="ECO:0007669"/>
    <property type="project" value="TreeGrafter"/>
</dbReference>
<keyword evidence="8" id="KW-0249">Electron transport</keyword>
<dbReference type="InterPro" id="IPR003317">
    <property type="entry name" value="Cyt-d_oxidase_su2"/>
</dbReference>
<dbReference type="GO" id="GO:0009055">
    <property type="term" value="F:electron transfer activity"/>
    <property type="evidence" value="ECO:0007669"/>
    <property type="project" value="TreeGrafter"/>
</dbReference>
<keyword evidence="4" id="KW-1003">Cell membrane</keyword>
<evidence type="ECO:0000256" key="2">
    <source>
        <dbReference type="ARBA" id="ARBA00007543"/>
    </source>
</evidence>
<dbReference type="PIRSF" id="PIRSF000267">
    <property type="entry name" value="Cyt_oxidse_sub2"/>
    <property type="match status" value="1"/>
</dbReference>
<keyword evidence="3" id="KW-0813">Transport</keyword>
<feature type="transmembrane region" description="Helical" evidence="12">
    <location>
        <begin position="298"/>
        <end position="320"/>
    </location>
</feature>
<protein>
    <submittedName>
        <fullName evidence="13">Cytochrome d ubiquinol oxidase subunit II</fullName>
    </submittedName>
</protein>
<feature type="transmembrane region" description="Helical" evidence="12">
    <location>
        <begin position="228"/>
        <end position="247"/>
    </location>
</feature>
<dbReference type="AlphaFoldDB" id="A0A2U3D9W9"/>
<dbReference type="PANTHER" id="PTHR43141">
    <property type="entry name" value="CYTOCHROME BD2 SUBUNIT II"/>
    <property type="match status" value="1"/>
</dbReference>
<evidence type="ECO:0000256" key="12">
    <source>
        <dbReference type="SAM" id="Phobius"/>
    </source>
</evidence>
<dbReference type="OrthoDB" id="9776710at2"/>
<comment type="similarity">
    <text evidence="2">Belongs to the cytochrome ubiquinol oxidase subunit 2 family.</text>
</comment>
<evidence type="ECO:0000256" key="3">
    <source>
        <dbReference type="ARBA" id="ARBA00022448"/>
    </source>
</evidence>
<dbReference type="NCBIfam" id="TIGR00203">
    <property type="entry name" value="cydB"/>
    <property type="match status" value="1"/>
</dbReference>
<keyword evidence="6 12" id="KW-0812">Transmembrane</keyword>
<feature type="transmembrane region" description="Helical" evidence="12">
    <location>
        <begin position="6"/>
        <end position="36"/>
    </location>
</feature>
<dbReference type="EMBL" id="MPDK01000006">
    <property type="protein sequence ID" value="PWI58079.1"/>
    <property type="molecule type" value="Genomic_DNA"/>
</dbReference>
<evidence type="ECO:0000256" key="5">
    <source>
        <dbReference type="ARBA" id="ARBA00022617"/>
    </source>
</evidence>
<proteinExistence type="inferred from homology"/>
<evidence type="ECO:0000256" key="11">
    <source>
        <dbReference type="ARBA" id="ARBA00023136"/>
    </source>
</evidence>
<dbReference type="Proteomes" id="UP000245380">
    <property type="component" value="Unassembled WGS sequence"/>
</dbReference>
<feature type="transmembrane region" description="Helical" evidence="12">
    <location>
        <begin position="82"/>
        <end position="102"/>
    </location>
</feature>
<evidence type="ECO:0000256" key="4">
    <source>
        <dbReference type="ARBA" id="ARBA00022475"/>
    </source>
</evidence>